<organism evidence="3 4">
    <name type="scientific">Portunus trituberculatus</name>
    <name type="common">Swimming crab</name>
    <name type="synonym">Neptunus trituberculatus</name>
    <dbReference type="NCBI Taxonomy" id="210409"/>
    <lineage>
        <taxon>Eukaryota</taxon>
        <taxon>Metazoa</taxon>
        <taxon>Ecdysozoa</taxon>
        <taxon>Arthropoda</taxon>
        <taxon>Crustacea</taxon>
        <taxon>Multicrustacea</taxon>
        <taxon>Malacostraca</taxon>
        <taxon>Eumalacostraca</taxon>
        <taxon>Eucarida</taxon>
        <taxon>Decapoda</taxon>
        <taxon>Pleocyemata</taxon>
        <taxon>Brachyura</taxon>
        <taxon>Eubrachyura</taxon>
        <taxon>Portunoidea</taxon>
        <taxon>Portunidae</taxon>
        <taxon>Portuninae</taxon>
        <taxon>Portunus</taxon>
    </lineage>
</organism>
<proteinExistence type="predicted"/>
<feature type="transmembrane region" description="Helical" evidence="2">
    <location>
        <begin position="35"/>
        <end position="53"/>
    </location>
</feature>
<evidence type="ECO:0000313" key="4">
    <source>
        <dbReference type="Proteomes" id="UP000324222"/>
    </source>
</evidence>
<evidence type="ECO:0000256" key="2">
    <source>
        <dbReference type="SAM" id="Phobius"/>
    </source>
</evidence>
<keyword evidence="2" id="KW-1133">Transmembrane helix</keyword>
<feature type="transmembrane region" description="Helical" evidence="2">
    <location>
        <begin position="65"/>
        <end position="90"/>
    </location>
</feature>
<keyword evidence="2" id="KW-0812">Transmembrane</keyword>
<evidence type="ECO:0000313" key="3">
    <source>
        <dbReference type="EMBL" id="MPC57624.1"/>
    </source>
</evidence>
<keyword evidence="2" id="KW-0472">Membrane</keyword>
<dbReference type="OrthoDB" id="5964776at2759"/>
<protein>
    <submittedName>
        <fullName evidence="3">Uncharacterized protein</fullName>
    </submittedName>
</protein>
<dbReference type="Proteomes" id="UP000324222">
    <property type="component" value="Unassembled WGS sequence"/>
</dbReference>
<gene>
    <name evidence="3" type="ORF">E2C01_051609</name>
</gene>
<reference evidence="3 4" key="1">
    <citation type="submission" date="2019-05" db="EMBL/GenBank/DDBJ databases">
        <title>Another draft genome of Portunus trituberculatus and its Hox gene families provides insights of decapod evolution.</title>
        <authorList>
            <person name="Jeong J.-H."/>
            <person name="Song I."/>
            <person name="Kim S."/>
            <person name="Choi T."/>
            <person name="Kim D."/>
            <person name="Ryu S."/>
            <person name="Kim W."/>
        </authorList>
    </citation>
    <scope>NUCLEOTIDE SEQUENCE [LARGE SCALE GENOMIC DNA]</scope>
    <source>
        <tissue evidence="3">Muscle</tissue>
    </source>
</reference>
<accession>A0A5B7GM88</accession>
<evidence type="ECO:0000256" key="1">
    <source>
        <dbReference type="SAM" id="MobiDB-lite"/>
    </source>
</evidence>
<keyword evidence="4" id="KW-1185">Reference proteome</keyword>
<dbReference type="EMBL" id="VSRR010014937">
    <property type="protein sequence ID" value="MPC57624.1"/>
    <property type="molecule type" value="Genomic_DNA"/>
</dbReference>
<comment type="caution">
    <text evidence="3">The sequence shown here is derived from an EMBL/GenBank/DDBJ whole genome shotgun (WGS) entry which is preliminary data.</text>
</comment>
<sequence length="91" mass="10464">MELANASDSVWRGEGQGQAGNTSERLEEYIFHQTAVKVPLLLLYSVVFVFAFFGEYNTAFSNTFWLVHVYLFLLAFLVYFSIFVSMTGFLR</sequence>
<name>A0A5B7GM88_PORTR</name>
<dbReference type="AlphaFoldDB" id="A0A5B7GM88"/>
<feature type="region of interest" description="Disordered" evidence="1">
    <location>
        <begin position="1"/>
        <end position="20"/>
    </location>
</feature>